<comment type="caution">
    <text evidence="2">The sequence shown here is derived from an EMBL/GenBank/DDBJ whole genome shotgun (WGS) entry which is preliminary data.</text>
</comment>
<evidence type="ECO:0000256" key="1">
    <source>
        <dbReference type="SAM" id="MobiDB-lite"/>
    </source>
</evidence>
<dbReference type="Proteomes" id="UP001383192">
    <property type="component" value="Unassembled WGS sequence"/>
</dbReference>
<dbReference type="AlphaFoldDB" id="A0AAW0EG74"/>
<sequence length="257" mass="28803">MAHWYPEGYIHPPSPSYPPGPQHPAYTTKIQVAPGQPVPWYATQNQAFSQSRGLPGLPQSQSSSSSRTPRGETVAGHAATKTRRPAPIAPLPDFTYFKIGHVVRVRSPKKPWSGWLYGEVMYPMLPKDSVGRPPHPSQNQQGRSERLYNVKYFQPWEGNWRLGEFDPDAGEIAPVWSNTESGPTYVLARFKINSDYVWAIAQIQGISNDRGVPVHVLTGSLKDRIVTTKDLAPYDKSVLKALTQQQKDKGWLIQAYK</sequence>
<feature type="region of interest" description="Disordered" evidence="1">
    <location>
        <begin position="50"/>
        <end position="86"/>
    </location>
</feature>
<protein>
    <submittedName>
        <fullName evidence="2">Uncharacterized protein</fullName>
    </submittedName>
</protein>
<organism evidence="2 3">
    <name type="scientific">Paramarasmius palmivorus</name>
    <dbReference type="NCBI Taxonomy" id="297713"/>
    <lineage>
        <taxon>Eukaryota</taxon>
        <taxon>Fungi</taxon>
        <taxon>Dikarya</taxon>
        <taxon>Basidiomycota</taxon>
        <taxon>Agaricomycotina</taxon>
        <taxon>Agaricomycetes</taxon>
        <taxon>Agaricomycetidae</taxon>
        <taxon>Agaricales</taxon>
        <taxon>Marasmiineae</taxon>
        <taxon>Marasmiaceae</taxon>
        <taxon>Paramarasmius</taxon>
    </lineage>
</organism>
<feature type="compositionally biased region" description="Low complexity" evidence="1">
    <location>
        <begin position="53"/>
        <end position="66"/>
    </location>
</feature>
<name>A0AAW0EG74_9AGAR</name>
<accession>A0AAW0EG74</accession>
<gene>
    <name evidence="2" type="ORF">VNI00_000089</name>
</gene>
<evidence type="ECO:0000313" key="2">
    <source>
        <dbReference type="EMBL" id="KAK7062601.1"/>
    </source>
</evidence>
<proteinExistence type="predicted"/>
<evidence type="ECO:0000313" key="3">
    <source>
        <dbReference type="Proteomes" id="UP001383192"/>
    </source>
</evidence>
<keyword evidence="3" id="KW-1185">Reference proteome</keyword>
<reference evidence="2 3" key="1">
    <citation type="submission" date="2024-01" db="EMBL/GenBank/DDBJ databases">
        <title>A draft genome for a cacao thread blight-causing isolate of Paramarasmius palmivorus.</title>
        <authorList>
            <person name="Baruah I.K."/>
            <person name="Bukari Y."/>
            <person name="Amoako-Attah I."/>
            <person name="Meinhardt L.W."/>
            <person name="Bailey B.A."/>
            <person name="Cohen S.P."/>
        </authorList>
    </citation>
    <scope>NUCLEOTIDE SEQUENCE [LARGE SCALE GENOMIC DNA]</scope>
    <source>
        <strain evidence="2 3">GH-12</strain>
    </source>
</reference>
<dbReference type="EMBL" id="JAYKXP010000001">
    <property type="protein sequence ID" value="KAK7062601.1"/>
    <property type="molecule type" value="Genomic_DNA"/>
</dbReference>